<dbReference type="EMBL" id="LAZR01002910">
    <property type="protein sequence ID" value="KKN24090.1"/>
    <property type="molecule type" value="Genomic_DNA"/>
</dbReference>
<name>A0A0F9NX41_9ZZZZ</name>
<sequence>MEPVKEFQEGILGCLEIGIGTGVSEENVALVLRIALDGLPLLYVNHAKWSAIWLVTNEAGQLAAACGCRSFAEATQLDRKLNSLGALDVQA</sequence>
<protein>
    <submittedName>
        <fullName evidence="1">Uncharacterized protein</fullName>
    </submittedName>
</protein>
<dbReference type="AlphaFoldDB" id="A0A0F9NX41"/>
<accession>A0A0F9NX41</accession>
<proteinExistence type="predicted"/>
<evidence type="ECO:0000313" key="1">
    <source>
        <dbReference type="EMBL" id="KKN24090.1"/>
    </source>
</evidence>
<organism evidence="1">
    <name type="scientific">marine sediment metagenome</name>
    <dbReference type="NCBI Taxonomy" id="412755"/>
    <lineage>
        <taxon>unclassified sequences</taxon>
        <taxon>metagenomes</taxon>
        <taxon>ecological metagenomes</taxon>
    </lineage>
</organism>
<gene>
    <name evidence="1" type="ORF">LCGC14_0898370</name>
</gene>
<comment type="caution">
    <text evidence="1">The sequence shown here is derived from an EMBL/GenBank/DDBJ whole genome shotgun (WGS) entry which is preliminary data.</text>
</comment>
<reference evidence="1" key="1">
    <citation type="journal article" date="2015" name="Nature">
        <title>Complex archaea that bridge the gap between prokaryotes and eukaryotes.</title>
        <authorList>
            <person name="Spang A."/>
            <person name="Saw J.H."/>
            <person name="Jorgensen S.L."/>
            <person name="Zaremba-Niedzwiedzka K."/>
            <person name="Martijn J."/>
            <person name="Lind A.E."/>
            <person name="van Eijk R."/>
            <person name="Schleper C."/>
            <person name="Guy L."/>
            <person name="Ettema T.J."/>
        </authorList>
    </citation>
    <scope>NUCLEOTIDE SEQUENCE</scope>
</reference>